<keyword evidence="2" id="KW-0862">Zinc</keyword>
<dbReference type="SUPFAM" id="SSF53056">
    <property type="entry name" value="beta-carbonic anhydrase, cab"/>
    <property type="match status" value="1"/>
</dbReference>
<organism evidence="4">
    <name type="scientific">Alexandrium monilatum</name>
    <dbReference type="NCBI Taxonomy" id="311494"/>
    <lineage>
        <taxon>Eukaryota</taxon>
        <taxon>Sar</taxon>
        <taxon>Alveolata</taxon>
        <taxon>Dinophyceae</taxon>
        <taxon>Gonyaulacales</taxon>
        <taxon>Pyrocystaceae</taxon>
        <taxon>Alexandrium</taxon>
    </lineage>
</organism>
<comment type="similarity">
    <text evidence="1 2">Belongs to the beta-class carbonic anhydrase family.</text>
</comment>
<accession>A0A7S4WGL9</accession>
<dbReference type="GO" id="GO:0004089">
    <property type="term" value="F:carbonate dehydratase activity"/>
    <property type="evidence" value="ECO:0007669"/>
    <property type="project" value="UniProtKB-UniRule"/>
</dbReference>
<gene>
    <name evidence="4" type="ORF">AMON00008_LOCUS56322</name>
</gene>
<dbReference type="EC" id="4.2.1.1" evidence="2"/>
<reference evidence="4" key="1">
    <citation type="submission" date="2021-01" db="EMBL/GenBank/DDBJ databases">
        <authorList>
            <person name="Corre E."/>
            <person name="Pelletier E."/>
            <person name="Niang G."/>
            <person name="Scheremetjew M."/>
            <person name="Finn R."/>
            <person name="Kale V."/>
            <person name="Holt S."/>
            <person name="Cochrane G."/>
            <person name="Meng A."/>
            <person name="Brown T."/>
            <person name="Cohen L."/>
        </authorList>
    </citation>
    <scope>NUCLEOTIDE SEQUENCE</scope>
    <source>
        <strain evidence="4">CCMP3105</strain>
    </source>
</reference>
<protein>
    <recommendedName>
        <fullName evidence="2">Carbonic anhydrase</fullName>
        <ecNumber evidence="2">4.2.1.1</ecNumber>
    </recommendedName>
    <alternativeName>
        <fullName evidence="2">Carbonate dehydratase</fullName>
    </alternativeName>
</protein>
<dbReference type="AlphaFoldDB" id="A0A7S4WGL9"/>
<evidence type="ECO:0000256" key="1">
    <source>
        <dbReference type="ARBA" id="ARBA00006217"/>
    </source>
</evidence>
<dbReference type="EMBL" id="HBNR01078987">
    <property type="protein sequence ID" value="CAE4655639.1"/>
    <property type="molecule type" value="Transcribed_RNA"/>
</dbReference>
<evidence type="ECO:0000256" key="3">
    <source>
        <dbReference type="SAM" id="MobiDB-lite"/>
    </source>
</evidence>
<evidence type="ECO:0000256" key="2">
    <source>
        <dbReference type="RuleBase" id="RU003956"/>
    </source>
</evidence>
<keyword evidence="2" id="KW-0456">Lyase</keyword>
<name>A0A7S4WGL9_9DINO</name>
<dbReference type="GO" id="GO:0008270">
    <property type="term" value="F:zinc ion binding"/>
    <property type="evidence" value="ECO:0007669"/>
    <property type="project" value="UniProtKB-UniRule"/>
</dbReference>
<feature type="region of interest" description="Disordered" evidence="3">
    <location>
        <begin position="79"/>
        <end position="100"/>
    </location>
</feature>
<comment type="function">
    <text evidence="2">Reversible hydration of carbon dioxide.</text>
</comment>
<dbReference type="Gene3D" id="3.40.1050.10">
    <property type="entry name" value="Carbonic anhydrase"/>
    <property type="match status" value="1"/>
</dbReference>
<evidence type="ECO:0000313" key="4">
    <source>
        <dbReference type="EMBL" id="CAE4655639.1"/>
    </source>
</evidence>
<proteinExistence type="inferred from homology"/>
<dbReference type="InterPro" id="IPR036874">
    <property type="entry name" value="Carbonic_anhydrase_sf"/>
</dbReference>
<dbReference type="Pfam" id="PF00484">
    <property type="entry name" value="Pro_CA"/>
    <property type="match status" value="1"/>
</dbReference>
<dbReference type="InterPro" id="IPR001765">
    <property type="entry name" value="Carbonic_anhydrase"/>
</dbReference>
<sequence>MLGGLAPVAEQAAEELMNGATAEEIAAHAVKVNVYHAMDKLLEYSPGLRERVRRREVQVHGAIYDLSNGHVDFIGQSPNLGRLADSTAPPPPVSARYGSE</sequence>
<comment type="catalytic activity">
    <reaction evidence="2">
        <text>hydrogencarbonate + H(+) = CO2 + H2O</text>
        <dbReference type="Rhea" id="RHEA:10748"/>
        <dbReference type="ChEBI" id="CHEBI:15377"/>
        <dbReference type="ChEBI" id="CHEBI:15378"/>
        <dbReference type="ChEBI" id="CHEBI:16526"/>
        <dbReference type="ChEBI" id="CHEBI:17544"/>
        <dbReference type="EC" id="4.2.1.1"/>
    </reaction>
</comment>